<accession>A4JRR1</accession>
<reference evidence="2" key="1">
    <citation type="submission" date="2007-03" db="EMBL/GenBank/DDBJ databases">
        <title>Complete sequence of chromosome 3 of Burkholderia vietnamiensis G4.</title>
        <authorList>
            <consortium name="US DOE Joint Genome Institute"/>
            <person name="Copeland A."/>
            <person name="Lucas S."/>
            <person name="Lapidus A."/>
            <person name="Barry K."/>
            <person name="Detter J.C."/>
            <person name="Glavina del Rio T."/>
            <person name="Hammon N."/>
            <person name="Israni S."/>
            <person name="Dalin E."/>
            <person name="Tice H."/>
            <person name="Pitluck S."/>
            <person name="Chain P."/>
            <person name="Malfatti S."/>
            <person name="Shin M."/>
            <person name="Vergez L."/>
            <person name="Schmutz J."/>
            <person name="Larimer F."/>
            <person name="Land M."/>
            <person name="Hauser L."/>
            <person name="Kyrpides N."/>
            <person name="Tiedje J."/>
            <person name="Richardson P."/>
        </authorList>
    </citation>
    <scope>NUCLEOTIDE SEQUENCE [LARGE SCALE GENOMIC DNA]</scope>
    <source>
        <strain evidence="2">G4 / LMG 22486</strain>
    </source>
</reference>
<dbReference type="AlphaFoldDB" id="A4JRR1"/>
<sequence>MGRIAARYQTSVDLIWESGAGVAMPSLTKAGWILVPPSSIPNPEPSISRSAAQRRHSEHDPDAACVGLQPEVLGVLLQMSCSERRRCHCITVEEGVARSVSRVLPDAPQPAQDCSAIDFCQSSEFRCRAAGDITLSMPTQKGTVTQLWTCALLTRLLRFSPVHACRNPPLSNHVSPDSAQSCLPQNNFIQRPRPNGPVRRLRNPSTISFTISFNVCVDSMHQGWMRLSIVSKSGLR</sequence>
<dbReference type="Proteomes" id="UP000002287">
    <property type="component" value="Chromosome 3"/>
</dbReference>
<evidence type="ECO:0000313" key="1">
    <source>
        <dbReference type="EMBL" id="ABO58964.1"/>
    </source>
</evidence>
<protein>
    <submittedName>
        <fullName evidence="1">Uncharacterized protein</fullName>
    </submittedName>
</protein>
<dbReference type="EMBL" id="CP000616">
    <property type="protein sequence ID" value="ABO58964.1"/>
    <property type="molecule type" value="Genomic_DNA"/>
</dbReference>
<organism evidence="1 2">
    <name type="scientific">Burkholderia vietnamiensis (strain G4 / LMG 22486)</name>
    <name type="common">Burkholderia cepacia (strain R1808)</name>
    <dbReference type="NCBI Taxonomy" id="269482"/>
    <lineage>
        <taxon>Bacteria</taxon>
        <taxon>Pseudomonadati</taxon>
        <taxon>Pseudomonadota</taxon>
        <taxon>Betaproteobacteria</taxon>
        <taxon>Burkholderiales</taxon>
        <taxon>Burkholderiaceae</taxon>
        <taxon>Burkholderia</taxon>
        <taxon>Burkholderia cepacia complex</taxon>
    </lineage>
</organism>
<name>A4JRR1_BURVG</name>
<dbReference type="KEGG" id="bvi:Bcep1808_6040"/>
<evidence type="ECO:0000313" key="2">
    <source>
        <dbReference type="Proteomes" id="UP000002287"/>
    </source>
</evidence>
<dbReference type="HOGENOM" id="CLU_1173696_0_0_4"/>
<gene>
    <name evidence="1" type="ordered locus">Bcep1808_6040</name>
</gene>
<proteinExistence type="predicted"/>